<gene>
    <name evidence="1" type="primary">NMU</name>
</gene>
<dbReference type="GeneTree" id="ENSGT00510000048726"/>
<evidence type="ECO:0000313" key="1">
    <source>
        <dbReference type="Ensembl" id="ENSSPUP00000023045.1"/>
    </source>
</evidence>
<sequence length="125" mass="14213">LFHQLQIWIDDACSAYLSADLQPQASNALEELCFMIMGFLQKSQFLFHYSKTHDSDNSDILSSVVHPLLQLVPHLHERRLKRYKADVCNFKLFGRYLRGHLVQPPAQCRNSTATASPTDGRPASV</sequence>
<dbReference type="PANTHER" id="PTHR15390">
    <property type="entry name" value="NEUROMEDIN-U"/>
    <property type="match status" value="1"/>
</dbReference>
<protein>
    <submittedName>
        <fullName evidence="1">Neuromedin U</fullName>
    </submittedName>
</protein>
<dbReference type="GO" id="GO:0060259">
    <property type="term" value="P:regulation of feeding behavior"/>
    <property type="evidence" value="ECO:0007669"/>
    <property type="project" value="Ensembl"/>
</dbReference>
<dbReference type="GO" id="GO:0043195">
    <property type="term" value="C:terminal bouton"/>
    <property type="evidence" value="ECO:0007669"/>
    <property type="project" value="TreeGrafter"/>
</dbReference>
<reference evidence="1" key="2">
    <citation type="submission" date="2025-09" db="UniProtKB">
        <authorList>
            <consortium name="Ensembl"/>
        </authorList>
    </citation>
    <scope>IDENTIFICATION</scope>
</reference>
<proteinExistence type="predicted"/>
<dbReference type="GO" id="GO:0097009">
    <property type="term" value="P:energy homeostasis"/>
    <property type="evidence" value="ECO:0007669"/>
    <property type="project" value="Ensembl"/>
</dbReference>
<dbReference type="GO" id="GO:2000821">
    <property type="term" value="P:regulation of grooming behavior"/>
    <property type="evidence" value="ECO:0007669"/>
    <property type="project" value="Ensembl"/>
</dbReference>
<dbReference type="InterPro" id="IPR042384">
    <property type="entry name" value="NMU"/>
</dbReference>
<dbReference type="AlphaFoldDB" id="A0A8D0HNG4"/>
<keyword evidence="2" id="KW-1185">Reference proteome</keyword>
<dbReference type="GO" id="GO:0007218">
    <property type="term" value="P:neuropeptide signaling pathway"/>
    <property type="evidence" value="ECO:0007669"/>
    <property type="project" value="Ensembl"/>
</dbReference>
<dbReference type="GO" id="GO:0031839">
    <property type="term" value="F:type 1 neuromedin U receptor binding"/>
    <property type="evidence" value="ECO:0007669"/>
    <property type="project" value="Ensembl"/>
</dbReference>
<dbReference type="GO" id="GO:0001659">
    <property type="term" value="P:temperature homeostasis"/>
    <property type="evidence" value="ECO:0007669"/>
    <property type="project" value="Ensembl"/>
</dbReference>
<dbReference type="PANTHER" id="PTHR15390:SF0">
    <property type="entry name" value="NEUROMEDIN-U"/>
    <property type="match status" value="1"/>
</dbReference>
<name>A0A8D0HNG4_SPHPU</name>
<organism evidence="1 2">
    <name type="scientific">Sphenodon punctatus</name>
    <name type="common">Tuatara</name>
    <name type="synonym">Hatteria punctata</name>
    <dbReference type="NCBI Taxonomy" id="8508"/>
    <lineage>
        <taxon>Eukaryota</taxon>
        <taxon>Metazoa</taxon>
        <taxon>Chordata</taxon>
        <taxon>Craniata</taxon>
        <taxon>Vertebrata</taxon>
        <taxon>Euteleostomi</taxon>
        <taxon>Lepidosauria</taxon>
        <taxon>Sphenodontia</taxon>
        <taxon>Sphenodontidae</taxon>
        <taxon>Sphenodon</taxon>
    </lineage>
</organism>
<dbReference type="GO" id="GO:0045987">
    <property type="term" value="P:positive regulation of smooth muscle contraction"/>
    <property type="evidence" value="ECO:0007669"/>
    <property type="project" value="TreeGrafter"/>
</dbReference>
<dbReference type="GO" id="GO:0031840">
    <property type="term" value="F:type 2 neuromedin U receptor binding"/>
    <property type="evidence" value="ECO:0007669"/>
    <property type="project" value="Ensembl"/>
</dbReference>
<dbReference type="Proteomes" id="UP000694392">
    <property type="component" value="Unplaced"/>
</dbReference>
<dbReference type="GO" id="GO:0050806">
    <property type="term" value="P:positive regulation of synaptic transmission"/>
    <property type="evidence" value="ECO:0007669"/>
    <property type="project" value="TreeGrafter"/>
</dbReference>
<evidence type="ECO:0000313" key="2">
    <source>
        <dbReference type="Proteomes" id="UP000694392"/>
    </source>
</evidence>
<accession>A0A8D0HNG4</accession>
<reference evidence="1" key="1">
    <citation type="submission" date="2025-08" db="UniProtKB">
        <authorList>
            <consortium name="Ensembl"/>
        </authorList>
    </citation>
    <scope>IDENTIFICATION</scope>
</reference>
<dbReference type="Ensembl" id="ENSSPUT00000024573.1">
    <property type="protein sequence ID" value="ENSSPUP00000023045.1"/>
    <property type="gene ID" value="ENSSPUG00000017691.1"/>
</dbReference>